<name>A0A088S3C7_LEIPA</name>
<feature type="region of interest" description="Disordered" evidence="1">
    <location>
        <begin position="380"/>
        <end position="414"/>
    </location>
</feature>
<accession>A0A088S3C7</accession>
<feature type="compositionally biased region" description="Low complexity" evidence="1">
    <location>
        <begin position="395"/>
        <end position="414"/>
    </location>
</feature>
<reference evidence="2 3" key="1">
    <citation type="journal article" date="2015" name="Sci. Rep.">
        <title>The genome of Leishmania panamensis: insights into genomics of the L. (Viannia) subgenus.</title>
        <authorList>
            <person name="Llanes A."/>
            <person name="Restrepo C.M."/>
            <person name="Vecchio G.D."/>
            <person name="Anguizola F.J."/>
            <person name="Lleonart R."/>
        </authorList>
    </citation>
    <scope>NUCLEOTIDE SEQUENCE [LARGE SCALE GENOMIC DNA]</scope>
    <source>
        <strain evidence="2 3">MHOM/PA/94/PSC-1</strain>
    </source>
</reference>
<dbReference type="OrthoDB" id="272920at2759"/>
<proteinExistence type="predicted"/>
<evidence type="ECO:0000313" key="3">
    <source>
        <dbReference type="Proteomes" id="UP000063063"/>
    </source>
</evidence>
<dbReference type="KEGG" id="lpan:LPMP_355200"/>
<protein>
    <submittedName>
        <fullName evidence="2">Uncharacterized protein</fullName>
    </submittedName>
</protein>
<gene>
    <name evidence="2" type="ORF">LPMP_355200</name>
</gene>
<dbReference type="VEuPathDB" id="TriTrypDB:LPMP_355200"/>
<feature type="compositionally biased region" description="Basic and acidic residues" evidence="1">
    <location>
        <begin position="73"/>
        <end position="82"/>
    </location>
</feature>
<keyword evidence="3" id="KW-1185">Reference proteome</keyword>
<dbReference type="VEuPathDB" id="TriTrypDB:LPAL13_350060500"/>
<organism evidence="2 3">
    <name type="scientific">Leishmania panamensis</name>
    <dbReference type="NCBI Taxonomy" id="5679"/>
    <lineage>
        <taxon>Eukaryota</taxon>
        <taxon>Discoba</taxon>
        <taxon>Euglenozoa</taxon>
        <taxon>Kinetoplastea</taxon>
        <taxon>Metakinetoplastina</taxon>
        <taxon>Trypanosomatida</taxon>
        <taxon>Trypanosomatidae</taxon>
        <taxon>Leishmaniinae</taxon>
        <taxon>Leishmania</taxon>
        <taxon>Leishmania guyanensis species complex</taxon>
    </lineage>
</organism>
<evidence type="ECO:0000256" key="1">
    <source>
        <dbReference type="SAM" id="MobiDB-lite"/>
    </source>
</evidence>
<dbReference type="AlphaFoldDB" id="A0A088S3C7"/>
<evidence type="ECO:0000313" key="2">
    <source>
        <dbReference type="EMBL" id="AIO02651.1"/>
    </source>
</evidence>
<feature type="region of interest" description="Disordered" evidence="1">
    <location>
        <begin position="1"/>
        <end position="83"/>
    </location>
</feature>
<dbReference type="EMBL" id="CP009404">
    <property type="protein sequence ID" value="AIO02651.1"/>
    <property type="molecule type" value="Genomic_DNA"/>
</dbReference>
<dbReference type="eggNOG" id="ENOG502RXTB">
    <property type="taxonomic scope" value="Eukaryota"/>
</dbReference>
<dbReference type="Proteomes" id="UP000063063">
    <property type="component" value="Chromosome 35"/>
</dbReference>
<dbReference type="GeneID" id="22579548"/>
<sequence length="620" mass="66954">MPSRNLMEPSTSSISGLAGDASSSRGTDRGGRSTFRGGRGSSDRRGRGHVFSHGSNDAFRGRGRCRGSACWRSRGDGQREGRGFVSRKFRRHRSLSGKRGSYKPGEGEAMVKREKKDQKPNSNFALLYSMLGDAATIAEYIRDYHSSEKFRDAKSVNTFLQAVSQRPKVVYEELMSHYKDEVFTALERLFALYALGKTPITPPAHEFLIRCEQEGVRKSGWSEGVRTLPANTAEAGTTVSAKGDAEGVAPPPPPPAPVALPMDTEAASLLSPRELLSNLASLDAVGRLQRLIEMARTVDDIQVCAKKLTNVLTDAQNDVQNGNQLSRTSAEKFDYAAKCQLISKLLSKARRVVEPAFALPPKATTKGTSGDHVDELAGEATARQEQQVPGGDGDAVLSQTTTETTSSAASGTGVATATPVVAQRRDPLTKSEIAGFQVAISVAFHALETVLTQRLPSVTQQPLSKFAKMLEWCKERSLLAAEDERFATLLEQQAEKGIAEQANQIETVINIKSLAAGDTDALREVVNQLWEAGGTKCLSPSSQDVLSAIAVAASVEGIAADVKRMVADRLLQTQCHLTDAIVLPRRALRFVNGERNKVKQAAIAKQLLEEAGKDKTEHDA</sequence>
<dbReference type="RefSeq" id="XP_010703451.1">
    <property type="nucleotide sequence ID" value="XM_010705149.1"/>
</dbReference>